<reference evidence="1" key="2">
    <citation type="submission" date="2021-02" db="EMBL/GenBank/DDBJ databases">
        <authorList>
            <person name="Kimball J.A."/>
            <person name="Haas M.W."/>
            <person name="Macchietto M."/>
            <person name="Kono T."/>
            <person name="Duquette J."/>
            <person name="Shao M."/>
        </authorList>
    </citation>
    <scope>NUCLEOTIDE SEQUENCE</scope>
    <source>
        <tissue evidence="1">Fresh leaf tissue</tissue>
    </source>
</reference>
<organism evidence="1 2">
    <name type="scientific">Zizania palustris</name>
    <name type="common">Northern wild rice</name>
    <dbReference type="NCBI Taxonomy" id="103762"/>
    <lineage>
        <taxon>Eukaryota</taxon>
        <taxon>Viridiplantae</taxon>
        <taxon>Streptophyta</taxon>
        <taxon>Embryophyta</taxon>
        <taxon>Tracheophyta</taxon>
        <taxon>Spermatophyta</taxon>
        <taxon>Magnoliopsida</taxon>
        <taxon>Liliopsida</taxon>
        <taxon>Poales</taxon>
        <taxon>Poaceae</taxon>
        <taxon>BOP clade</taxon>
        <taxon>Oryzoideae</taxon>
        <taxon>Oryzeae</taxon>
        <taxon>Zizaniinae</taxon>
        <taxon>Zizania</taxon>
    </lineage>
</organism>
<sequence length="101" mass="11105">MGFTAGGFIYIAVAGVLPDMNDQKTTIKSSMIQLFSLTTGMLVALGFRKARLVAMNGEKWCWSSFLTSRSPSGKEDSMVVAVLWIQNSNKHKCQGNDETRP</sequence>
<accession>A0A8J5V4Z0</accession>
<dbReference type="OrthoDB" id="200954at2759"/>
<keyword evidence="2" id="KW-1185">Reference proteome</keyword>
<dbReference type="PANTHER" id="PTHR16950:SF16">
    <property type="entry name" value="ZINC TRANSPORTER ZIP13"/>
    <property type="match status" value="1"/>
</dbReference>
<dbReference type="Proteomes" id="UP000729402">
    <property type="component" value="Unassembled WGS sequence"/>
</dbReference>
<evidence type="ECO:0000313" key="1">
    <source>
        <dbReference type="EMBL" id="KAG8047536.1"/>
    </source>
</evidence>
<dbReference type="GO" id="GO:0006882">
    <property type="term" value="P:intracellular zinc ion homeostasis"/>
    <property type="evidence" value="ECO:0007669"/>
    <property type="project" value="TreeGrafter"/>
</dbReference>
<reference evidence="1" key="1">
    <citation type="journal article" date="2021" name="bioRxiv">
        <title>Whole Genome Assembly and Annotation of Northern Wild Rice, Zizania palustris L., Supports a Whole Genome Duplication in the Zizania Genus.</title>
        <authorList>
            <person name="Haas M."/>
            <person name="Kono T."/>
            <person name="Macchietto M."/>
            <person name="Millas R."/>
            <person name="McGilp L."/>
            <person name="Shao M."/>
            <person name="Duquette J."/>
            <person name="Hirsch C.N."/>
            <person name="Kimball J."/>
        </authorList>
    </citation>
    <scope>NUCLEOTIDE SEQUENCE</scope>
    <source>
        <tissue evidence="1">Fresh leaf tissue</tissue>
    </source>
</reference>
<dbReference type="EMBL" id="JAAALK010000290">
    <property type="protein sequence ID" value="KAG8047536.1"/>
    <property type="molecule type" value="Genomic_DNA"/>
</dbReference>
<gene>
    <name evidence="1" type="ORF">GUJ93_ZPchr0008g13679</name>
</gene>
<dbReference type="GO" id="GO:0005385">
    <property type="term" value="F:zinc ion transmembrane transporter activity"/>
    <property type="evidence" value="ECO:0007669"/>
    <property type="project" value="TreeGrafter"/>
</dbReference>
<proteinExistence type="predicted"/>
<dbReference type="PANTHER" id="PTHR16950">
    <property type="entry name" value="ZINC TRANSPORTER SLC39A7 HISTIDINE-RICH MEMBRANE PROTEIN KE4"/>
    <property type="match status" value="1"/>
</dbReference>
<name>A0A8J5V4Z0_ZIZPA</name>
<protein>
    <submittedName>
        <fullName evidence="1">Uncharacterized protein</fullName>
    </submittedName>
</protein>
<evidence type="ECO:0000313" key="2">
    <source>
        <dbReference type="Proteomes" id="UP000729402"/>
    </source>
</evidence>
<comment type="caution">
    <text evidence="1">The sequence shown here is derived from an EMBL/GenBank/DDBJ whole genome shotgun (WGS) entry which is preliminary data.</text>
</comment>
<dbReference type="AlphaFoldDB" id="A0A8J5V4Z0"/>